<protein>
    <recommendedName>
        <fullName evidence="9">Thioredoxin domain-containing protein</fullName>
    </recommendedName>
</protein>
<organism evidence="10 11">
    <name type="scientific">Chitiniphilus shinanonensis</name>
    <dbReference type="NCBI Taxonomy" id="553088"/>
    <lineage>
        <taxon>Bacteria</taxon>
        <taxon>Pseudomonadati</taxon>
        <taxon>Pseudomonadota</taxon>
        <taxon>Betaproteobacteria</taxon>
        <taxon>Neisseriales</taxon>
        <taxon>Chitinibacteraceae</taxon>
        <taxon>Chitiniphilus</taxon>
    </lineage>
</organism>
<name>A0ABQ6BTB5_9NEIS</name>
<dbReference type="Pfam" id="PF11412">
    <property type="entry name" value="DsbD_N"/>
    <property type="match status" value="1"/>
</dbReference>
<evidence type="ECO:0000259" key="9">
    <source>
        <dbReference type="PROSITE" id="PS51352"/>
    </source>
</evidence>
<dbReference type="InterPro" id="IPR035671">
    <property type="entry name" value="DsbD_gamma"/>
</dbReference>
<keyword evidence="11" id="KW-1185">Reference proteome</keyword>
<dbReference type="PROSITE" id="PS51352">
    <property type="entry name" value="THIOREDOXIN_2"/>
    <property type="match status" value="1"/>
</dbReference>
<keyword evidence="8" id="KW-0732">Signal</keyword>
<dbReference type="NCBIfam" id="NF001419">
    <property type="entry name" value="PRK00293.1"/>
    <property type="match status" value="1"/>
</dbReference>
<evidence type="ECO:0000256" key="1">
    <source>
        <dbReference type="ARBA" id="ARBA00004651"/>
    </source>
</evidence>
<dbReference type="EMBL" id="BSOZ01000021">
    <property type="protein sequence ID" value="GLS04592.1"/>
    <property type="molecule type" value="Genomic_DNA"/>
</dbReference>
<feature type="signal peptide" evidence="8">
    <location>
        <begin position="1"/>
        <end position="20"/>
    </location>
</feature>
<dbReference type="Gene3D" id="2.60.40.1250">
    <property type="entry name" value="Thiol:disulfide interchange protein DsbD, N-terminal domain"/>
    <property type="match status" value="1"/>
</dbReference>
<feature type="transmembrane region" description="Helical" evidence="7">
    <location>
        <begin position="374"/>
        <end position="392"/>
    </location>
</feature>
<feature type="domain" description="Thioredoxin" evidence="9">
    <location>
        <begin position="395"/>
        <end position="517"/>
    </location>
</feature>
<accession>A0ABQ6BTB5</accession>
<keyword evidence="6 7" id="KW-0472">Membrane</keyword>
<dbReference type="InterPro" id="IPR003834">
    <property type="entry name" value="Cyt_c_assmbl_TM_dom"/>
</dbReference>
<dbReference type="Pfam" id="PF02683">
    <property type="entry name" value="DsbD_TM"/>
    <property type="match status" value="1"/>
</dbReference>
<evidence type="ECO:0000256" key="8">
    <source>
        <dbReference type="SAM" id="SignalP"/>
    </source>
</evidence>
<evidence type="ECO:0000256" key="6">
    <source>
        <dbReference type="ARBA" id="ARBA00023136"/>
    </source>
</evidence>
<dbReference type="Pfam" id="PF13899">
    <property type="entry name" value="Thioredoxin_7"/>
    <property type="match status" value="1"/>
</dbReference>
<evidence type="ECO:0000256" key="4">
    <source>
        <dbReference type="ARBA" id="ARBA00022748"/>
    </source>
</evidence>
<evidence type="ECO:0000256" key="5">
    <source>
        <dbReference type="ARBA" id="ARBA00022989"/>
    </source>
</evidence>
<gene>
    <name evidence="10" type="ORF">GCM10007860_17390</name>
</gene>
<sequence>MIRRLVLALLTLALATLAFAETEADLLPPDQAFRASLTQPSATTLELRFDVAPGYYLYRDRISVTAEPAHALQVRLPDGDIKDDPSFGRVAVFHSDVAMTLQAATPLPADVRLKVKFQGCADAGICYPPQTALLAPGESSGQSDGVGALFGKRGNDRATQADDDSGFFRGGLWLTLALFYAAGIGLALTACMYPLLPIVSSIVVGNGSNHGSRGRGLLLTAIYVQGMALTYTLAGMAAAATGTLLTVALQQPWVIAATALLFVVMAFAMFGAFQFQFPSRVQTVFNQLAHRLPGGRGGSVFAMGALSALIVGPCVAPPLVAALAYLGRTGDTWLGGASLYALALGIGTPLMLVGAFGAAMLPRLSQRVMRAVKMLFGVVLLGTAIWMARPLWLHYLPQPDIPAFRTVADAAGLDAALREARGRPVMLDMYADWCTSCIEFERQTLTDAGVRRRLQPYVLLRADLTRNSDADAALLRRFGLYGPPALLFYDRDGRLLPRRVVGFQNAAAFSATLDALP</sequence>
<keyword evidence="5 7" id="KW-1133">Transmembrane helix</keyword>
<dbReference type="SUPFAM" id="SSF74863">
    <property type="entry name" value="Thiol:disulfide interchange protein DsbD, N-terminal domain (DsbD-alpha)"/>
    <property type="match status" value="1"/>
</dbReference>
<comment type="caution">
    <text evidence="10">The sequence shown here is derived from an EMBL/GenBank/DDBJ whole genome shotgun (WGS) entry which is preliminary data.</text>
</comment>
<feature type="transmembrane region" description="Helical" evidence="7">
    <location>
        <begin position="300"/>
        <end position="327"/>
    </location>
</feature>
<comment type="subcellular location">
    <subcellularLocation>
        <location evidence="1">Cell membrane</location>
        <topology evidence="1">Multi-pass membrane protein</topology>
    </subcellularLocation>
</comment>
<keyword evidence="4" id="KW-0201">Cytochrome c-type biogenesis</keyword>
<dbReference type="CDD" id="cd02953">
    <property type="entry name" value="DsbDgamma"/>
    <property type="match status" value="1"/>
</dbReference>
<dbReference type="Proteomes" id="UP001156836">
    <property type="component" value="Unassembled WGS sequence"/>
</dbReference>
<proteinExistence type="predicted"/>
<reference evidence="11" key="1">
    <citation type="journal article" date="2019" name="Int. J. Syst. Evol. Microbiol.">
        <title>The Global Catalogue of Microorganisms (GCM) 10K type strain sequencing project: providing services to taxonomists for standard genome sequencing and annotation.</title>
        <authorList>
            <consortium name="The Broad Institute Genomics Platform"/>
            <consortium name="The Broad Institute Genome Sequencing Center for Infectious Disease"/>
            <person name="Wu L."/>
            <person name="Ma J."/>
        </authorList>
    </citation>
    <scope>NUCLEOTIDE SEQUENCE [LARGE SCALE GENOMIC DNA]</scope>
    <source>
        <strain evidence="11">NBRC 104970</strain>
    </source>
</reference>
<dbReference type="InterPro" id="IPR036929">
    <property type="entry name" value="DsbDN_sf"/>
</dbReference>
<evidence type="ECO:0000313" key="10">
    <source>
        <dbReference type="EMBL" id="GLS04592.1"/>
    </source>
</evidence>
<dbReference type="RefSeq" id="WP_018749152.1">
    <property type="nucleotide sequence ID" value="NZ_BSOZ01000021.1"/>
</dbReference>
<keyword evidence="3 7" id="KW-0812">Transmembrane</keyword>
<dbReference type="InterPro" id="IPR028250">
    <property type="entry name" value="DsbDN"/>
</dbReference>
<evidence type="ECO:0000256" key="3">
    <source>
        <dbReference type="ARBA" id="ARBA00022692"/>
    </source>
</evidence>
<dbReference type="Gene3D" id="3.40.30.10">
    <property type="entry name" value="Glutaredoxin"/>
    <property type="match status" value="1"/>
</dbReference>
<evidence type="ECO:0000313" key="11">
    <source>
        <dbReference type="Proteomes" id="UP001156836"/>
    </source>
</evidence>
<dbReference type="SUPFAM" id="SSF52833">
    <property type="entry name" value="Thioredoxin-like"/>
    <property type="match status" value="1"/>
</dbReference>
<feature type="transmembrane region" description="Helical" evidence="7">
    <location>
        <begin position="339"/>
        <end position="362"/>
    </location>
</feature>
<keyword evidence="2" id="KW-1003">Cell membrane</keyword>
<feature type="transmembrane region" description="Helical" evidence="7">
    <location>
        <begin position="172"/>
        <end position="196"/>
    </location>
</feature>
<dbReference type="InterPro" id="IPR036249">
    <property type="entry name" value="Thioredoxin-like_sf"/>
</dbReference>
<feature type="transmembrane region" description="Helical" evidence="7">
    <location>
        <begin position="217"/>
        <end position="241"/>
    </location>
</feature>
<dbReference type="InterPro" id="IPR013766">
    <property type="entry name" value="Thioredoxin_domain"/>
</dbReference>
<evidence type="ECO:0000256" key="7">
    <source>
        <dbReference type="SAM" id="Phobius"/>
    </source>
</evidence>
<feature type="transmembrane region" description="Helical" evidence="7">
    <location>
        <begin position="253"/>
        <end position="273"/>
    </location>
</feature>
<dbReference type="PANTHER" id="PTHR32234:SF0">
    <property type="entry name" value="THIOL:DISULFIDE INTERCHANGE PROTEIN DSBD"/>
    <property type="match status" value="1"/>
</dbReference>
<dbReference type="PANTHER" id="PTHR32234">
    <property type="entry name" value="THIOL:DISULFIDE INTERCHANGE PROTEIN DSBD"/>
    <property type="match status" value="1"/>
</dbReference>
<evidence type="ECO:0000256" key="2">
    <source>
        <dbReference type="ARBA" id="ARBA00022475"/>
    </source>
</evidence>
<feature type="chain" id="PRO_5047402350" description="Thioredoxin domain-containing protein" evidence="8">
    <location>
        <begin position="21"/>
        <end position="517"/>
    </location>
</feature>